<protein>
    <submittedName>
        <fullName evidence="3">Calpastatin</fullName>
    </submittedName>
</protein>
<accession>A0A7E4W4D0</accession>
<evidence type="ECO:0000313" key="3">
    <source>
        <dbReference type="WBParaSite" id="Pan_g722.t1"/>
    </source>
</evidence>
<feature type="region of interest" description="Disordered" evidence="1">
    <location>
        <begin position="204"/>
        <end position="224"/>
    </location>
</feature>
<evidence type="ECO:0000313" key="2">
    <source>
        <dbReference type="Proteomes" id="UP000492821"/>
    </source>
</evidence>
<dbReference type="Proteomes" id="UP000492821">
    <property type="component" value="Unassembled WGS sequence"/>
</dbReference>
<feature type="region of interest" description="Disordered" evidence="1">
    <location>
        <begin position="106"/>
        <end position="151"/>
    </location>
</feature>
<reference evidence="2" key="1">
    <citation type="journal article" date="2013" name="Genetics">
        <title>The draft genome and transcriptome of Panagrellus redivivus are shaped by the harsh demands of a free-living lifestyle.</title>
        <authorList>
            <person name="Srinivasan J."/>
            <person name="Dillman A.R."/>
            <person name="Macchietto M.G."/>
            <person name="Heikkinen L."/>
            <person name="Lakso M."/>
            <person name="Fracchia K.M."/>
            <person name="Antoshechkin I."/>
            <person name="Mortazavi A."/>
            <person name="Wong G."/>
            <person name="Sternberg P.W."/>
        </authorList>
    </citation>
    <scope>NUCLEOTIDE SEQUENCE [LARGE SCALE GENOMIC DNA]</scope>
    <source>
        <strain evidence="2">MT8872</strain>
    </source>
</reference>
<reference evidence="3" key="2">
    <citation type="submission" date="2020-10" db="UniProtKB">
        <authorList>
            <consortium name="WormBaseParasite"/>
        </authorList>
    </citation>
    <scope>IDENTIFICATION</scope>
</reference>
<feature type="compositionally biased region" description="Basic and acidic residues" evidence="1">
    <location>
        <begin position="17"/>
        <end position="40"/>
    </location>
</feature>
<feature type="compositionally biased region" description="Polar residues" evidence="1">
    <location>
        <begin position="212"/>
        <end position="224"/>
    </location>
</feature>
<organism evidence="2 3">
    <name type="scientific">Panagrellus redivivus</name>
    <name type="common">Microworm</name>
    <dbReference type="NCBI Taxonomy" id="6233"/>
    <lineage>
        <taxon>Eukaryota</taxon>
        <taxon>Metazoa</taxon>
        <taxon>Ecdysozoa</taxon>
        <taxon>Nematoda</taxon>
        <taxon>Chromadorea</taxon>
        <taxon>Rhabditida</taxon>
        <taxon>Tylenchina</taxon>
        <taxon>Panagrolaimomorpha</taxon>
        <taxon>Panagrolaimoidea</taxon>
        <taxon>Panagrolaimidae</taxon>
        <taxon>Panagrellus</taxon>
    </lineage>
</organism>
<sequence length="224" mass="24297">MCKHPAPKKSSKSNRHPTVEPVRHHVKSDSLDPTHFEQVDPKAQSAETTVEKTQDEISGTIPEAKKSRFNVFTRLLPKSRESTAKGSCEAVRTGVKVPEGQAQGMAQATTVKAPSAEIVSHTVDPKGVGGGVKPEVRGVSQTQVPDSDKKPVIAYAHRKIDAKKSRHDPQYQTLYSINNEWESDADGFSAYANVVDTTQVSTAKLSAETDKTQTTVTNSAEPVH</sequence>
<dbReference type="WBParaSite" id="Pan_g722.t1">
    <property type="protein sequence ID" value="Pan_g722.t1"/>
    <property type="gene ID" value="Pan_g722"/>
</dbReference>
<feature type="region of interest" description="Disordered" evidence="1">
    <location>
        <begin position="1"/>
        <end position="62"/>
    </location>
</feature>
<name>A0A7E4W4D0_PANRE</name>
<evidence type="ECO:0000256" key="1">
    <source>
        <dbReference type="SAM" id="MobiDB-lite"/>
    </source>
</evidence>
<proteinExistence type="predicted"/>
<dbReference type="AlphaFoldDB" id="A0A7E4W4D0"/>
<keyword evidence="2" id="KW-1185">Reference proteome</keyword>
<feature type="compositionally biased region" description="Basic residues" evidence="1">
    <location>
        <begin position="1"/>
        <end position="15"/>
    </location>
</feature>